<evidence type="ECO:0000313" key="11">
    <source>
        <dbReference type="EMBL" id="VTR93960.1"/>
    </source>
</evidence>
<accession>A0A6P2D3I8</accession>
<dbReference type="InterPro" id="IPR001917">
    <property type="entry name" value="Aminotrans_II_pyridoxalP_BS"/>
</dbReference>
<dbReference type="Pfam" id="PF00155">
    <property type="entry name" value="Aminotran_1_2"/>
    <property type="match status" value="1"/>
</dbReference>
<feature type="modified residue" description="N6-(pyridoxal phosphate)lysine" evidence="9">
    <location>
        <position position="199"/>
    </location>
</feature>
<dbReference type="InterPro" id="IPR004839">
    <property type="entry name" value="Aminotransferase_I/II_large"/>
</dbReference>
<evidence type="ECO:0000256" key="6">
    <source>
        <dbReference type="ARBA" id="ARBA00022679"/>
    </source>
</evidence>
<evidence type="ECO:0000259" key="10">
    <source>
        <dbReference type="Pfam" id="PF00155"/>
    </source>
</evidence>
<evidence type="ECO:0000313" key="12">
    <source>
        <dbReference type="Proteomes" id="UP000464178"/>
    </source>
</evidence>
<comment type="cofactor">
    <cofactor evidence="1 9">
        <name>pyridoxal 5'-phosphate</name>
        <dbReference type="ChEBI" id="CHEBI:597326"/>
    </cofactor>
</comment>
<dbReference type="PANTHER" id="PTHR43643">
    <property type="entry name" value="HISTIDINOL-PHOSPHATE AMINOTRANSFERASE 2"/>
    <property type="match status" value="1"/>
</dbReference>
<dbReference type="PANTHER" id="PTHR43643:SF3">
    <property type="entry name" value="HISTIDINOL-PHOSPHATE AMINOTRANSFERASE"/>
    <property type="match status" value="1"/>
</dbReference>
<keyword evidence="9" id="KW-0028">Amino-acid biosynthesis</keyword>
<keyword evidence="12" id="KW-1185">Reference proteome</keyword>
<keyword evidence="9" id="KW-0368">Histidine biosynthesis</keyword>
<dbReference type="EMBL" id="LR593886">
    <property type="protein sequence ID" value="VTR93960.1"/>
    <property type="molecule type" value="Genomic_DNA"/>
</dbReference>
<keyword evidence="6 9" id="KW-0808">Transferase</keyword>
<name>A0A6P2D3I8_9BACT</name>
<feature type="domain" description="Aminotransferase class I/classII large" evidence="10">
    <location>
        <begin position="14"/>
        <end position="340"/>
    </location>
</feature>
<dbReference type="SUPFAM" id="SSF53383">
    <property type="entry name" value="PLP-dependent transferases"/>
    <property type="match status" value="1"/>
</dbReference>
<dbReference type="InterPro" id="IPR005861">
    <property type="entry name" value="HisP_aminotrans"/>
</dbReference>
<protein>
    <recommendedName>
        <fullName evidence="9">Histidinol-phosphate aminotransferase</fullName>
        <ecNumber evidence="9">2.6.1.9</ecNumber>
    </recommendedName>
    <alternativeName>
        <fullName evidence="9">Imidazole acetol-phosphate transaminase</fullName>
    </alternativeName>
</protein>
<reference evidence="11 12" key="1">
    <citation type="submission" date="2019-05" db="EMBL/GenBank/DDBJ databases">
        <authorList>
            <consortium name="Science for Life Laboratories"/>
        </authorList>
    </citation>
    <scope>NUCLEOTIDE SEQUENCE [LARGE SCALE GENOMIC DNA]</scope>
    <source>
        <strain evidence="11">Soil9</strain>
    </source>
</reference>
<dbReference type="HAMAP" id="MF_01023">
    <property type="entry name" value="HisC_aminotrans_2"/>
    <property type="match status" value="1"/>
</dbReference>
<dbReference type="GO" id="GO:0000105">
    <property type="term" value="P:L-histidine biosynthetic process"/>
    <property type="evidence" value="ECO:0007669"/>
    <property type="project" value="UniProtKB-UniRule"/>
</dbReference>
<dbReference type="UniPathway" id="UPA00031">
    <property type="reaction ID" value="UER00012"/>
</dbReference>
<evidence type="ECO:0000256" key="9">
    <source>
        <dbReference type="HAMAP-Rule" id="MF_01023"/>
    </source>
</evidence>
<dbReference type="NCBIfam" id="TIGR01141">
    <property type="entry name" value="hisC"/>
    <property type="match status" value="1"/>
</dbReference>
<comment type="pathway">
    <text evidence="2 9">Amino-acid biosynthesis; L-histidine biosynthesis; L-histidine from 5-phospho-alpha-D-ribose 1-diphosphate: step 7/9.</text>
</comment>
<dbReference type="CDD" id="cd00609">
    <property type="entry name" value="AAT_like"/>
    <property type="match status" value="1"/>
</dbReference>
<evidence type="ECO:0000256" key="7">
    <source>
        <dbReference type="ARBA" id="ARBA00022898"/>
    </source>
</evidence>
<evidence type="ECO:0000256" key="8">
    <source>
        <dbReference type="ARBA" id="ARBA00047481"/>
    </source>
</evidence>
<dbReference type="GO" id="GO:0004400">
    <property type="term" value="F:histidinol-phosphate transaminase activity"/>
    <property type="evidence" value="ECO:0007669"/>
    <property type="project" value="UniProtKB-UniRule"/>
</dbReference>
<dbReference type="InterPro" id="IPR015422">
    <property type="entry name" value="PyrdxlP-dep_Trfase_small"/>
</dbReference>
<proteinExistence type="inferred from homology"/>
<comment type="subunit">
    <text evidence="4 9">Homodimer.</text>
</comment>
<dbReference type="Gene3D" id="3.40.640.10">
    <property type="entry name" value="Type I PLP-dependent aspartate aminotransferase-like (Major domain)"/>
    <property type="match status" value="1"/>
</dbReference>
<evidence type="ECO:0000256" key="5">
    <source>
        <dbReference type="ARBA" id="ARBA00022576"/>
    </source>
</evidence>
<evidence type="ECO:0000256" key="1">
    <source>
        <dbReference type="ARBA" id="ARBA00001933"/>
    </source>
</evidence>
<keyword evidence="7 9" id="KW-0663">Pyridoxal phosphate</keyword>
<evidence type="ECO:0000256" key="2">
    <source>
        <dbReference type="ARBA" id="ARBA00005011"/>
    </source>
</evidence>
<dbReference type="KEGG" id="gms:SOIL9_37540"/>
<dbReference type="Proteomes" id="UP000464178">
    <property type="component" value="Chromosome"/>
</dbReference>
<dbReference type="InterPro" id="IPR015421">
    <property type="entry name" value="PyrdxlP-dep_Trfase_major"/>
</dbReference>
<dbReference type="GO" id="GO:0030170">
    <property type="term" value="F:pyridoxal phosphate binding"/>
    <property type="evidence" value="ECO:0007669"/>
    <property type="project" value="InterPro"/>
</dbReference>
<sequence length="345" mass="38038">MAGYVPGEQLNDPDIIKLNTNENPYPPSPRVFEAIHAALTSNSLRKYPQPLGDTFRRAAGRVLNVSPDSILIGNGSDDILTILTRAFVPEDGLMASATPSYILYRSLAEIQGARFEAHRFTDSWALAESWPRGADLTFLPNPNSPSGTVVDPETIVRLAQTLAPTPLVLDEAYSDFTTWSGLELLASTPNLIITRTLSKSYSLAGIRFGFAIAAPELVRELVKVKDSYNCDVLSLAAATAAIEDQDYFREVRAKIIATRTRMTQELAAQGFDVTPSHSNFVWCRRSDRSVKPIYEELKRRKILVRYMSYPTGPLGAPEGAYDGLRVSVGTDSEIDNLLRELKAIL</sequence>
<comment type="catalytic activity">
    <reaction evidence="8 9">
        <text>L-histidinol phosphate + 2-oxoglutarate = 3-(imidazol-4-yl)-2-oxopropyl phosphate + L-glutamate</text>
        <dbReference type="Rhea" id="RHEA:23744"/>
        <dbReference type="ChEBI" id="CHEBI:16810"/>
        <dbReference type="ChEBI" id="CHEBI:29985"/>
        <dbReference type="ChEBI" id="CHEBI:57766"/>
        <dbReference type="ChEBI" id="CHEBI:57980"/>
        <dbReference type="EC" id="2.6.1.9"/>
    </reaction>
</comment>
<dbReference type="EC" id="2.6.1.9" evidence="9"/>
<dbReference type="PROSITE" id="PS00599">
    <property type="entry name" value="AA_TRANSFER_CLASS_2"/>
    <property type="match status" value="1"/>
</dbReference>
<dbReference type="InterPro" id="IPR050106">
    <property type="entry name" value="HistidinolP_aminotransfase"/>
</dbReference>
<dbReference type="InterPro" id="IPR015424">
    <property type="entry name" value="PyrdxlP-dep_Trfase"/>
</dbReference>
<evidence type="ECO:0000256" key="4">
    <source>
        <dbReference type="ARBA" id="ARBA00011738"/>
    </source>
</evidence>
<gene>
    <name evidence="9" type="primary">hisC</name>
    <name evidence="11" type="ORF">SOIL9_37540</name>
</gene>
<keyword evidence="5 9" id="KW-0032">Aminotransferase</keyword>
<evidence type="ECO:0000256" key="3">
    <source>
        <dbReference type="ARBA" id="ARBA00007970"/>
    </source>
</evidence>
<dbReference type="AlphaFoldDB" id="A0A6P2D3I8"/>
<comment type="similarity">
    <text evidence="3 9">Belongs to the class-II pyridoxal-phosphate-dependent aminotransferase family. Histidinol-phosphate aminotransferase subfamily.</text>
</comment>
<organism evidence="11 12">
    <name type="scientific">Gemmata massiliana</name>
    <dbReference type="NCBI Taxonomy" id="1210884"/>
    <lineage>
        <taxon>Bacteria</taxon>
        <taxon>Pseudomonadati</taxon>
        <taxon>Planctomycetota</taxon>
        <taxon>Planctomycetia</taxon>
        <taxon>Gemmatales</taxon>
        <taxon>Gemmataceae</taxon>
        <taxon>Gemmata</taxon>
    </lineage>
</organism>
<dbReference type="Gene3D" id="3.90.1150.10">
    <property type="entry name" value="Aspartate Aminotransferase, domain 1"/>
    <property type="match status" value="1"/>
</dbReference>